<evidence type="ECO:0000313" key="3">
    <source>
        <dbReference type="Proteomes" id="UP001354989"/>
    </source>
</evidence>
<feature type="domain" description="Copper-binding protein MbnP-like" evidence="1">
    <location>
        <begin position="25"/>
        <end position="211"/>
    </location>
</feature>
<dbReference type="Proteomes" id="UP001354989">
    <property type="component" value="Chromosome"/>
</dbReference>
<dbReference type="RefSeq" id="WP_338397642.1">
    <property type="nucleotide sequence ID" value="NZ_AP025292.1"/>
</dbReference>
<name>A0ABN6L5G9_9BACT</name>
<proteinExistence type="predicted"/>
<accession>A0ABN6L5G9</accession>
<reference evidence="2 3" key="1">
    <citation type="submission" date="2021-12" db="EMBL/GenBank/DDBJ databases">
        <title>Genome sequencing of bacteria with rrn-lacking chromosome and rrn-plasmid.</title>
        <authorList>
            <person name="Anda M."/>
            <person name="Iwasaki W."/>
        </authorList>
    </citation>
    <scope>NUCLEOTIDE SEQUENCE [LARGE SCALE GENOMIC DNA]</scope>
    <source>
        <strain evidence="2 3">NBRC 101262</strain>
    </source>
</reference>
<gene>
    <name evidence="2" type="ORF">PEPS_06630</name>
</gene>
<keyword evidence="3" id="KW-1185">Reference proteome</keyword>
<evidence type="ECO:0000313" key="2">
    <source>
        <dbReference type="EMBL" id="BDC98382.1"/>
    </source>
</evidence>
<dbReference type="InterPro" id="IPR046863">
    <property type="entry name" value="MbnP-like_dom"/>
</dbReference>
<organism evidence="2 3">
    <name type="scientific">Persicobacter psychrovividus</name>
    <dbReference type="NCBI Taxonomy" id="387638"/>
    <lineage>
        <taxon>Bacteria</taxon>
        <taxon>Pseudomonadati</taxon>
        <taxon>Bacteroidota</taxon>
        <taxon>Cytophagia</taxon>
        <taxon>Cytophagales</taxon>
        <taxon>Persicobacteraceae</taxon>
        <taxon>Persicobacter</taxon>
    </lineage>
</organism>
<evidence type="ECO:0000259" key="1">
    <source>
        <dbReference type="Pfam" id="PF20243"/>
    </source>
</evidence>
<sequence length="245" mass="27790">MKKLIFSLIVLTFFVSCKKESLDMQSLKLNIQHQVGDEPLKLNQYLYTNRSGEKFEVTKLNYYISEIQLLKDEKVIFVKDSLWYTSLSGAQTDQQISLPEAPVGRFDAVQFTFGLPDQWNAEDKVPLDQFRAMVWPAHMGGGLHFMKFEGNYFKAPQGEEEANGFAIHSGNLLKDGVVHDHFFTVHVPIASSTEATREVNLVFDVSKWVDQPAQAYPFAELSGIMGSVEKQAILVKHGPTAWREK</sequence>
<dbReference type="EMBL" id="AP025292">
    <property type="protein sequence ID" value="BDC98382.1"/>
    <property type="molecule type" value="Genomic_DNA"/>
</dbReference>
<dbReference type="Pfam" id="PF20243">
    <property type="entry name" value="MbnP"/>
    <property type="match status" value="1"/>
</dbReference>
<protein>
    <recommendedName>
        <fullName evidence="1">Copper-binding protein MbnP-like domain-containing protein</fullName>
    </recommendedName>
</protein>